<evidence type="ECO:0008006" key="3">
    <source>
        <dbReference type="Google" id="ProtNLM"/>
    </source>
</evidence>
<accession>A0AAX2ZDY2</accession>
<proteinExistence type="predicted"/>
<reference evidence="1 2" key="1">
    <citation type="journal article" date="2023" name="Int. J. Syst. Evol. Microbiol.">
        <title>Terrisporobacter hibernicus sp. nov., isolated from bovine faeces in Northern Ireland.</title>
        <authorList>
            <person name="Mitchell M."/>
            <person name="Nguyen S.V."/>
            <person name="Connor M."/>
            <person name="Fairley D.J."/>
            <person name="Donoghue O."/>
            <person name="Marshall H."/>
            <person name="Koolman L."/>
            <person name="McMullan G."/>
            <person name="Schaffer K.E."/>
            <person name="McGrath J.W."/>
            <person name="Fanning S."/>
        </authorList>
    </citation>
    <scope>NUCLEOTIDE SEQUENCE [LARGE SCALE GENOMIC DNA]</scope>
    <source>
        <strain evidence="1 2">MCA3</strain>
    </source>
</reference>
<organism evidence="1 2">
    <name type="scientific">Terrisporobacter hibernicus</name>
    <dbReference type="NCBI Taxonomy" id="2813371"/>
    <lineage>
        <taxon>Bacteria</taxon>
        <taxon>Bacillati</taxon>
        <taxon>Bacillota</taxon>
        <taxon>Clostridia</taxon>
        <taxon>Peptostreptococcales</taxon>
        <taxon>Peptostreptococcaceae</taxon>
        <taxon>Terrisporobacter</taxon>
    </lineage>
</organism>
<dbReference type="AlphaFoldDB" id="A0AAX2ZDY2"/>
<evidence type="ECO:0000313" key="1">
    <source>
        <dbReference type="EMBL" id="UEL47578.1"/>
    </source>
</evidence>
<dbReference type="RefSeq" id="WP_228415952.1">
    <property type="nucleotide sequence ID" value="NZ_CP081135.1"/>
</dbReference>
<protein>
    <recommendedName>
        <fullName evidence="3">Phage protein</fullName>
    </recommendedName>
</protein>
<gene>
    <name evidence="1" type="ORF">JW646_18465</name>
</gene>
<sequence>MEEKNFRHKRVMQDYGVCEHCIYENDLDCYYKSCEEGIEKYVKALQEINKDKS</sequence>
<evidence type="ECO:0000313" key="2">
    <source>
        <dbReference type="Proteomes" id="UP001198983"/>
    </source>
</evidence>
<dbReference type="Proteomes" id="UP001198983">
    <property type="component" value="Chromosome"/>
</dbReference>
<dbReference type="EMBL" id="CP081135">
    <property type="protein sequence ID" value="UEL47578.1"/>
    <property type="molecule type" value="Genomic_DNA"/>
</dbReference>
<keyword evidence="2" id="KW-1185">Reference proteome</keyword>
<dbReference type="KEGG" id="tem:JW646_18465"/>
<name>A0AAX2ZDY2_9FIRM</name>